<evidence type="ECO:0000256" key="6">
    <source>
        <dbReference type="ARBA" id="ARBA00022989"/>
    </source>
</evidence>
<dbReference type="GO" id="GO:0046872">
    <property type="term" value="F:metal ion binding"/>
    <property type="evidence" value="ECO:0007669"/>
    <property type="project" value="UniProtKB-KW"/>
</dbReference>
<evidence type="ECO:0000256" key="1">
    <source>
        <dbReference type="ARBA" id="ARBA00004370"/>
    </source>
</evidence>
<sequence>MTKLKNWHRRLIILFLSLLFVASGLFLALKTFSENIVFFVTPTELKAQEKKYSNKLIRLGGIVKVGSIKNISSDHSIEFIITDLKNEVVVRYKGAVPALFKEDSGTVVQGKAKDNIFYAQELLAKHDENYMPKEVVDELKKSGRWKENSIKYSEDDPDLLNKPPYDICN</sequence>
<dbReference type="InterPro" id="IPR004329">
    <property type="entry name" value="CcmE"/>
</dbReference>
<evidence type="ECO:0000256" key="7">
    <source>
        <dbReference type="ARBA" id="ARBA00023004"/>
    </source>
</evidence>
<evidence type="ECO:0000313" key="9">
    <source>
        <dbReference type="EMBL" id="CAG7591168.1"/>
    </source>
</evidence>
<dbReference type="Pfam" id="PF03100">
    <property type="entry name" value="CcmE"/>
    <property type="match status" value="1"/>
</dbReference>
<evidence type="ECO:0000256" key="4">
    <source>
        <dbReference type="ARBA" id="ARBA00022723"/>
    </source>
</evidence>
<dbReference type="AlphaFoldDB" id="A0A8S4BVU8"/>
<dbReference type="EMBL" id="CAJVAF010000159">
    <property type="protein sequence ID" value="CAG7591168.1"/>
    <property type="molecule type" value="Genomic_DNA"/>
</dbReference>
<dbReference type="Proteomes" id="UP000837675">
    <property type="component" value="Unassembled WGS sequence"/>
</dbReference>
<dbReference type="Gene3D" id="2.40.50.140">
    <property type="entry name" value="Nucleic acid-binding proteins"/>
    <property type="match status" value="1"/>
</dbReference>
<keyword evidence="6" id="KW-1133">Transmembrane helix</keyword>
<dbReference type="GO" id="GO:0017004">
    <property type="term" value="P:cytochrome complex assembly"/>
    <property type="evidence" value="ECO:0007669"/>
    <property type="project" value="UniProtKB-KW"/>
</dbReference>
<keyword evidence="8" id="KW-0472">Membrane</keyword>
<evidence type="ECO:0000313" key="10">
    <source>
        <dbReference type="Proteomes" id="UP000837675"/>
    </source>
</evidence>
<keyword evidence="7" id="KW-0408">Iron</keyword>
<dbReference type="GO" id="GO:0017003">
    <property type="term" value="P:protein-heme linkage"/>
    <property type="evidence" value="ECO:0007669"/>
    <property type="project" value="InterPro"/>
</dbReference>
<dbReference type="HAMAP" id="MF_01959">
    <property type="entry name" value="CcmE"/>
    <property type="match status" value="1"/>
</dbReference>
<dbReference type="NCBIfam" id="NF009727">
    <property type="entry name" value="PRK13254.1-1"/>
    <property type="match status" value="1"/>
</dbReference>
<evidence type="ECO:0000256" key="2">
    <source>
        <dbReference type="ARBA" id="ARBA00022617"/>
    </source>
</evidence>
<dbReference type="GO" id="GO:0005886">
    <property type="term" value="C:plasma membrane"/>
    <property type="evidence" value="ECO:0007669"/>
    <property type="project" value="InterPro"/>
</dbReference>
<gene>
    <name evidence="9" type="ORF">MHYMCMPASI_00407</name>
</gene>
<evidence type="ECO:0000256" key="3">
    <source>
        <dbReference type="ARBA" id="ARBA00022692"/>
    </source>
</evidence>
<dbReference type="InterPro" id="IPR036127">
    <property type="entry name" value="CcmE-like_sf"/>
</dbReference>
<accession>A0A8S4BVU8</accession>
<dbReference type="PANTHER" id="PTHR34128:SF2">
    <property type="entry name" value="CYTOCHROME C-TYPE BIOGENESIS PROTEIN CCME HOMOLOG, MITOCHONDRIAL"/>
    <property type="match status" value="1"/>
</dbReference>
<evidence type="ECO:0000256" key="8">
    <source>
        <dbReference type="ARBA" id="ARBA00023136"/>
    </source>
</evidence>
<dbReference type="GO" id="GO:0020037">
    <property type="term" value="F:heme binding"/>
    <property type="evidence" value="ECO:0007669"/>
    <property type="project" value="InterPro"/>
</dbReference>
<protein>
    <submittedName>
        <fullName evidence="9">Cytochrome c maturation protein CcmE</fullName>
    </submittedName>
</protein>
<dbReference type="SUPFAM" id="SSF82093">
    <property type="entry name" value="Heme chaperone CcmE"/>
    <property type="match status" value="1"/>
</dbReference>
<keyword evidence="3" id="KW-0812">Transmembrane</keyword>
<name>A0A8S4BVU8_9ACAR</name>
<comment type="caution">
    <text evidence="9">The sequence shown here is derived from an EMBL/GenBank/DDBJ whole genome shotgun (WGS) entry which is preliminary data.</text>
</comment>
<dbReference type="InterPro" id="IPR012340">
    <property type="entry name" value="NA-bd_OB-fold"/>
</dbReference>
<keyword evidence="4" id="KW-0479">Metal-binding</keyword>
<dbReference type="PANTHER" id="PTHR34128">
    <property type="entry name" value="CYTOCHROME C-TYPE BIOGENESIS PROTEIN CCME HOMOLOG, MITOCHONDRIAL"/>
    <property type="match status" value="1"/>
</dbReference>
<evidence type="ECO:0000256" key="5">
    <source>
        <dbReference type="ARBA" id="ARBA00022748"/>
    </source>
</evidence>
<keyword evidence="5" id="KW-0201">Cytochrome c-type biogenesis</keyword>
<keyword evidence="10" id="KW-1185">Reference proteome</keyword>
<reference evidence="9" key="1">
    <citation type="submission" date="2021-06" db="EMBL/GenBank/DDBJ databases">
        <authorList>
            <person name="Nardi T."/>
            <person name="Nardi T."/>
        </authorList>
    </citation>
    <scope>NUCLEOTIDE SEQUENCE</scope>
</reference>
<keyword evidence="2" id="KW-0349">Heme</keyword>
<organism evidence="9 10">
    <name type="scientific">Hyalomma marginatum</name>
    <dbReference type="NCBI Taxonomy" id="34627"/>
    <lineage>
        <taxon>Eukaryota</taxon>
        <taxon>Metazoa</taxon>
        <taxon>Ecdysozoa</taxon>
        <taxon>Arthropoda</taxon>
        <taxon>Chelicerata</taxon>
        <taxon>Arachnida</taxon>
        <taxon>Acari</taxon>
        <taxon>Parasitiformes</taxon>
        <taxon>Ixodida</taxon>
        <taxon>Ixodoidea</taxon>
        <taxon>Ixodidae</taxon>
        <taxon>Hyalomminae</taxon>
        <taxon>Hyalomma</taxon>
    </lineage>
</organism>
<proteinExistence type="inferred from homology"/>
<comment type="subcellular location">
    <subcellularLocation>
        <location evidence="1">Membrane</location>
    </subcellularLocation>
</comment>